<dbReference type="GO" id="GO:0005737">
    <property type="term" value="C:cytoplasm"/>
    <property type="evidence" value="ECO:0007669"/>
    <property type="project" value="InterPro"/>
</dbReference>
<dbReference type="PROSITE" id="PS00631">
    <property type="entry name" value="CYTOSOL_AP"/>
    <property type="match status" value="1"/>
</dbReference>
<evidence type="ECO:0000256" key="3">
    <source>
        <dbReference type="ARBA" id="ARBA00022670"/>
    </source>
</evidence>
<dbReference type="AlphaFoldDB" id="A0A9W8BAI5"/>
<keyword evidence="3" id="KW-0645">Protease</keyword>
<comment type="similarity">
    <text evidence="1">Belongs to the peptidase M17 family.</text>
</comment>
<evidence type="ECO:0000313" key="6">
    <source>
        <dbReference type="EMBL" id="KAJ2000180.1"/>
    </source>
</evidence>
<feature type="domain" description="Cytosol aminopeptidase" evidence="5">
    <location>
        <begin position="2"/>
        <end position="9"/>
    </location>
</feature>
<keyword evidence="7" id="KW-1185">Reference proteome</keyword>
<evidence type="ECO:0000256" key="2">
    <source>
        <dbReference type="ARBA" id="ARBA00022438"/>
    </source>
</evidence>
<dbReference type="InterPro" id="IPR011356">
    <property type="entry name" value="Leucine_aapep/pepB"/>
</dbReference>
<dbReference type="InterPro" id="IPR000819">
    <property type="entry name" value="Peptidase_M17_C"/>
</dbReference>
<dbReference type="PANTHER" id="PTHR11963">
    <property type="entry name" value="LEUCINE AMINOPEPTIDASE-RELATED"/>
    <property type="match status" value="1"/>
</dbReference>
<sequence>MNTDAEGRIVLADALHYAVDAHRPRTVVDVATLTGAMVVALGDVYTGVFTPSPALWRRIKDAARRSDEPVWRMPLHDRWDRMLASPVADLSNIGSGPGAGACTAAAFLRRFVAPPTSASLQSAILREQCADDSLPRWAHLDIAGPMEAASSDGYHSQGMSGRPTRLLIELARQMSEEGEVGEVGEVE</sequence>
<dbReference type="PANTHER" id="PTHR11963:SF23">
    <property type="entry name" value="CYTOSOL AMINOPEPTIDASE"/>
    <property type="match status" value="1"/>
</dbReference>
<comment type="caution">
    <text evidence="6">The sequence shown here is derived from an EMBL/GenBank/DDBJ whole genome shotgun (WGS) entry which is preliminary data.</text>
</comment>
<dbReference type="GO" id="GO:0070006">
    <property type="term" value="F:metalloaminopeptidase activity"/>
    <property type="evidence" value="ECO:0007669"/>
    <property type="project" value="InterPro"/>
</dbReference>
<evidence type="ECO:0000259" key="5">
    <source>
        <dbReference type="PROSITE" id="PS00631"/>
    </source>
</evidence>
<reference evidence="6" key="1">
    <citation type="submission" date="2022-07" db="EMBL/GenBank/DDBJ databases">
        <title>Phylogenomic reconstructions and comparative analyses of Kickxellomycotina fungi.</title>
        <authorList>
            <person name="Reynolds N.K."/>
            <person name="Stajich J.E."/>
            <person name="Barry K."/>
            <person name="Grigoriev I.V."/>
            <person name="Crous P."/>
            <person name="Smith M.E."/>
        </authorList>
    </citation>
    <scope>NUCLEOTIDE SEQUENCE</scope>
    <source>
        <strain evidence="6">IMI 214461</strain>
    </source>
</reference>
<evidence type="ECO:0000256" key="1">
    <source>
        <dbReference type="ARBA" id="ARBA00009528"/>
    </source>
</evidence>
<dbReference type="SUPFAM" id="SSF53187">
    <property type="entry name" value="Zn-dependent exopeptidases"/>
    <property type="match status" value="1"/>
</dbReference>
<gene>
    <name evidence="6" type="ORF">H4R26_004736</name>
</gene>
<dbReference type="EMBL" id="JANBQF010000571">
    <property type="protein sequence ID" value="KAJ2000180.1"/>
    <property type="molecule type" value="Genomic_DNA"/>
</dbReference>
<name>A0A9W8BAI5_9FUNG</name>
<evidence type="ECO:0000256" key="4">
    <source>
        <dbReference type="ARBA" id="ARBA00022801"/>
    </source>
</evidence>
<dbReference type="Proteomes" id="UP001150907">
    <property type="component" value="Unassembled WGS sequence"/>
</dbReference>
<keyword evidence="2" id="KW-0031">Aminopeptidase</keyword>
<proteinExistence type="inferred from homology"/>
<dbReference type="OrthoDB" id="412814at2759"/>
<evidence type="ECO:0000313" key="7">
    <source>
        <dbReference type="Proteomes" id="UP001150907"/>
    </source>
</evidence>
<dbReference type="GO" id="GO:0030145">
    <property type="term" value="F:manganese ion binding"/>
    <property type="evidence" value="ECO:0007669"/>
    <property type="project" value="InterPro"/>
</dbReference>
<dbReference type="GO" id="GO:0006508">
    <property type="term" value="P:proteolysis"/>
    <property type="evidence" value="ECO:0007669"/>
    <property type="project" value="UniProtKB-KW"/>
</dbReference>
<keyword evidence="4" id="KW-0378">Hydrolase</keyword>
<accession>A0A9W8BAI5</accession>
<dbReference type="Pfam" id="PF00883">
    <property type="entry name" value="Peptidase_M17"/>
    <property type="match status" value="1"/>
</dbReference>
<protein>
    <recommendedName>
        <fullName evidence="5">Cytosol aminopeptidase domain-containing protein</fullName>
    </recommendedName>
</protein>
<organism evidence="6 7">
    <name type="scientific">Coemansia thaxteri</name>
    <dbReference type="NCBI Taxonomy" id="2663907"/>
    <lineage>
        <taxon>Eukaryota</taxon>
        <taxon>Fungi</taxon>
        <taxon>Fungi incertae sedis</taxon>
        <taxon>Zoopagomycota</taxon>
        <taxon>Kickxellomycotina</taxon>
        <taxon>Kickxellomycetes</taxon>
        <taxon>Kickxellales</taxon>
        <taxon>Kickxellaceae</taxon>
        <taxon>Coemansia</taxon>
    </lineage>
</organism>
<dbReference type="Gene3D" id="3.40.630.10">
    <property type="entry name" value="Zn peptidases"/>
    <property type="match status" value="1"/>
</dbReference>